<evidence type="ECO:0000259" key="6">
    <source>
        <dbReference type="Pfam" id="PF01509"/>
    </source>
</evidence>
<dbReference type="Pfam" id="PF01509">
    <property type="entry name" value="TruB_N"/>
    <property type="match status" value="1"/>
</dbReference>
<gene>
    <name evidence="5 9" type="primary">truB</name>
    <name evidence="9" type="ORF">NNL22_14405</name>
</gene>
<evidence type="ECO:0000313" key="9">
    <source>
        <dbReference type="EMBL" id="UZW74203.1"/>
    </source>
</evidence>
<comment type="function">
    <text evidence="5">Responsible for synthesis of pseudouridine from uracil-55 in the psi GC loop of transfer RNAs.</text>
</comment>
<dbReference type="InterPro" id="IPR032819">
    <property type="entry name" value="TruB_C"/>
</dbReference>
<dbReference type="InterPro" id="IPR015240">
    <property type="entry name" value="tRNA_sdUridine_synth_fam1_C"/>
</dbReference>
<comment type="catalytic activity">
    <reaction evidence="1 5">
        <text>uridine(55) in tRNA = pseudouridine(55) in tRNA</text>
        <dbReference type="Rhea" id="RHEA:42532"/>
        <dbReference type="Rhea" id="RHEA-COMP:10101"/>
        <dbReference type="Rhea" id="RHEA-COMP:10102"/>
        <dbReference type="ChEBI" id="CHEBI:65314"/>
        <dbReference type="ChEBI" id="CHEBI:65315"/>
        <dbReference type="EC" id="5.4.99.25"/>
    </reaction>
</comment>
<dbReference type="PANTHER" id="PTHR13767:SF2">
    <property type="entry name" value="PSEUDOURIDYLATE SYNTHASE TRUB1"/>
    <property type="match status" value="1"/>
</dbReference>
<dbReference type="AlphaFoldDB" id="A0A9E8HGF5"/>
<dbReference type="GO" id="GO:0031119">
    <property type="term" value="P:tRNA pseudouridine synthesis"/>
    <property type="evidence" value="ECO:0007669"/>
    <property type="project" value="UniProtKB-UniRule"/>
</dbReference>
<organism evidence="9 10">
    <name type="scientific">Alkalimarinus sediminis</name>
    <dbReference type="NCBI Taxonomy" id="1632866"/>
    <lineage>
        <taxon>Bacteria</taxon>
        <taxon>Pseudomonadati</taxon>
        <taxon>Pseudomonadota</taxon>
        <taxon>Gammaproteobacteria</taxon>
        <taxon>Alteromonadales</taxon>
        <taxon>Alteromonadaceae</taxon>
        <taxon>Alkalimarinus</taxon>
    </lineage>
</organism>
<dbReference type="EMBL" id="CP101527">
    <property type="protein sequence ID" value="UZW74203.1"/>
    <property type="molecule type" value="Genomic_DNA"/>
</dbReference>
<dbReference type="InterPro" id="IPR002501">
    <property type="entry name" value="PsdUridine_synth_N"/>
</dbReference>
<evidence type="ECO:0000259" key="7">
    <source>
        <dbReference type="Pfam" id="PF09157"/>
    </source>
</evidence>
<dbReference type="Pfam" id="PF09157">
    <property type="entry name" value="TruB-C_2"/>
    <property type="match status" value="1"/>
</dbReference>
<keyword evidence="4 5" id="KW-0413">Isomerase</keyword>
<protein>
    <recommendedName>
        <fullName evidence="5">tRNA pseudouridine synthase B</fullName>
        <ecNumber evidence="5">5.4.99.25</ecNumber>
    </recommendedName>
    <alternativeName>
        <fullName evidence="5">tRNA pseudouridine(55) synthase</fullName>
        <shortName evidence="5">Psi55 synthase</shortName>
    </alternativeName>
    <alternativeName>
        <fullName evidence="5">tRNA pseudouridylate synthase</fullName>
    </alternativeName>
    <alternativeName>
        <fullName evidence="5">tRNA-uridine isomerase</fullName>
    </alternativeName>
</protein>
<dbReference type="GO" id="GO:1990481">
    <property type="term" value="P:mRNA pseudouridine synthesis"/>
    <property type="evidence" value="ECO:0007669"/>
    <property type="project" value="TreeGrafter"/>
</dbReference>
<feature type="domain" description="tRNA pseudouridylate synthase B C-terminal" evidence="8">
    <location>
        <begin position="181"/>
        <end position="242"/>
    </location>
</feature>
<keyword evidence="10" id="KW-1185">Reference proteome</keyword>
<comment type="similarity">
    <text evidence="2 5">Belongs to the pseudouridine synthase TruB family. Type 1 subfamily.</text>
</comment>
<dbReference type="HAMAP" id="MF_01080">
    <property type="entry name" value="TruB_bact"/>
    <property type="match status" value="1"/>
</dbReference>
<dbReference type="PANTHER" id="PTHR13767">
    <property type="entry name" value="TRNA-PSEUDOURIDINE SYNTHASE"/>
    <property type="match status" value="1"/>
</dbReference>
<dbReference type="GO" id="GO:0160148">
    <property type="term" value="F:tRNA pseudouridine(55) synthase activity"/>
    <property type="evidence" value="ECO:0007669"/>
    <property type="project" value="UniProtKB-EC"/>
</dbReference>
<reference evidence="9" key="1">
    <citation type="submission" date="2022-07" db="EMBL/GenBank/DDBJ databases">
        <title>Alkalimarinus sp. nov., isolated from gut of a Alitta virens.</title>
        <authorList>
            <person name="Yang A.I."/>
            <person name="Shin N.-R."/>
        </authorList>
    </citation>
    <scope>NUCLEOTIDE SEQUENCE</scope>
    <source>
        <strain evidence="9">FA028</strain>
    </source>
</reference>
<feature type="domain" description="tRNA pseudouridine synthase II TruB subfamily 1 C-terminal" evidence="7">
    <location>
        <begin position="249"/>
        <end position="306"/>
    </location>
</feature>
<dbReference type="FunFam" id="3.30.2350.10:FF:000011">
    <property type="entry name" value="tRNA pseudouridine synthase B"/>
    <property type="match status" value="1"/>
</dbReference>
<dbReference type="Gene3D" id="2.30.130.10">
    <property type="entry name" value="PUA domain"/>
    <property type="match status" value="1"/>
</dbReference>
<dbReference type="InterPro" id="IPR036974">
    <property type="entry name" value="PUA_sf"/>
</dbReference>
<evidence type="ECO:0000259" key="8">
    <source>
        <dbReference type="Pfam" id="PF16198"/>
    </source>
</evidence>
<dbReference type="InterPro" id="IPR015947">
    <property type="entry name" value="PUA-like_sf"/>
</dbReference>
<sequence>MGRRKKGRKISGVLLLDKPTGITSNKALQKVRWLFDANKAGHTGNLDPLATGVLPICFGEATKFSRYLLDADKAYRTTAKLGVITDSGDSDGNVLETRPVDELQREQLLSIINRFVGDIEQLPPMYSALKHNGKPLYEYARAGLDVERKIRTIKIFKIDLLDIRDGEFDLEVYCSKGTYIRTLVEDIGAVLGCGAHVSMLRRIEAGPFALDKTVTIEQLETLQESDGVSALDPFLLPIDIMLDGFDRICLNSEQSGSILQGQAVRILHSLKPGLVRLYDQDDLQGERFIGMAEIMDDGEIAPRRLVNFESSE</sequence>
<dbReference type="InterPro" id="IPR014780">
    <property type="entry name" value="tRNA_psdUridine_synth_TruB"/>
</dbReference>
<evidence type="ECO:0000256" key="4">
    <source>
        <dbReference type="ARBA" id="ARBA00023235"/>
    </source>
</evidence>
<feature type="domain" description="Pseudouridine synthase II N-terminal" evidence="6">
    <location>
        <begin position="32"/>
        <end position="180"/>
    </location>
</feature>
<name>A0A9E8HGF5_9ALTE</name>
<evidence type="ECO:0000313" key="10">
    <source>
        <dbReference type="Proteomes" id="UP001164472"/>
    </source>
</evidence>
<dbReference type="Pfam" id="PF16198">
    <property type="entry name" value="TruB_C_2"/>
    <property type="match status" value="1"/>
</dbReference>
<dbReference type="Proteomes" id="UP001164472">
    <property type="component" value="Chromosome"/>
</dbReference>
<dbReference type="CDD" id="cd21152">
    <property type="entry name" value="PUA_TruB_bacterial"/>
    <property type="match status" value="1"/>
</dbReference>
<dbReference type="InterPro" id="IPR020103">
    <property type="entry name" value="PsdUridine_synth_cat_dom_sf"/>
</dbReference>
<evidence type="ECO:0000256" key="1">
    <source>
        <dbReference type="ARBA" id="ARBA00000385"/>
    </source>
</evidence>
<dbReference type="SUPFAM" id="SSF88697">
    <property type="entry name" value="PUA domain-like"/>
    <property type="match status" value="1"/>
</dbReference>
<dbReference type="NCBIfam" id="TIGR00431">
    <property type="entry name" value="TruB"/>
    <property type="match status" value="1"/>
</dbReference>
<evidence type="ECO:0000256" key="2">
    <source>
        <dbReference type="ARBA" id="ARBA00005642"/>
    </source>
</evidence>
<evidence type="ECO:0000256" key="3">
    <source>
        <dbReference type="ARBA" id="ARBA00022694"/>
    </source>
</evidence>
<dbReference type="EC" id="5.4.99.25" evidence="5"/>
<feature type="active site" description="Nucleophile" evidence="5">
    <location>
        <position position="47"/>
    </location>
</feature>
<dbReference type="KEGG" id="asem:NNL22_14405"/>
<dbReference type="GO" id="GO:0003723">
    <property type="term" value="F:RNA binding"/>
    <property type="evidence" value="ECO:0007669"/>
    <property type="project" value="InterPro"/>
</dbReference>
<evidence type="ECO:0000256" key="5">
    <source>
        <dbReference type="HAMAP-Rule" id="MF_01080"/>
    </source>
</evidence>
<dbReference type="Gene3D" id="3.30.2350.10">
    <property type="entry name" value="Pseudouridine synthase"/>
    <property type="match status" value="1"/>
</dbReference>
<dbReference type="CDD" id="cd02573">
    <property type="entry name" value="PseudoU_synth_EcTruB"/>
    <property type="match status" value="1"/>
</dbReference>
<keyword evidence="3 5" id="KW-0819">tRNA processing</keyword>
<accession>A0A9E8HGF5</accession>
<proteinExistence type="inferred from homology"/>
<dbReference type="SUPFAM" id="SSF55120">
    <property type="entry name" value="Pseudouridine synthase"/>
    <property type="match status" value="1"/>
</dbReference>
<dbReference type="RefSeq" id="WP_251811196.1">
    <property type="nucleotide sequence ID" value="NZ_CP101527.1"/>
</dbReference>